<dbReference type="EC" id="3.1.4.-" evidence="2"/>
<dbReference type="InterPro" id="IPR000979">
    <property type="entry name" value="Phosphodiesterase_MJ0936/Vps29"/>
</dbReference>
<accession>A0A518ALE8</accession>
<proteinExistence type="inferred from homology"/>
<keyword evidence="5" id="KW-1185">Reference proteome</keyword>
<dbReference type="PANTHER" id="PTHR43165">
    <property type="entry name" value="METALLOPHOSPHOESTERASE"/>
    <property type="match status" value="1"/>
</dbReference>
<dbReference type="InterPro" id="IPR053193">
    <property type="entry name" value="MetalloPDE_YfcE-like"/>
</dbReference>
<organism evidence="4 5">
    <name type="scientific">Aeoliella mucimassa</name>
    <dbReference type="NCBI Taxonomy" id="2527972"/>
    <lineage>
        <taxon>Bacteria</taxon>
        <taxon>Pseudomonadati</taxon>
        <taxon>Planctomycetota</taxon>
        <taxon>Planctomycetia</taxon>
        <taxon>Pirellulales</taxon>
        <taxon>Lacipirellulaceae</taxon>
        <taxon>Aeoliella</taxon>
    </lineage>
</organism>
<dbReference type="GO" id="GO:0046872">
    <property type="term" value="F:metal ion binding"/>
    <property type="evidence" value="ECO:0007669"/>
    <property type="project" value="UniProtKB-KW"/>
</dbReference>
<reference evidence="4 5" key="1">
    <citation type="submission" date="2019-02" db="EMBL/GenBank/DDBJ databases">
        <title>Deep-cultivation of Planctomycetes and their phenomic and genomic characterization uncovers novel biology.</title>
        <authorList>
            <person name="Wiegand S."/>
            <person name="Jogler M."/>
            <person name="Boedeker C."/>
            <person name="Pinto D."/>
            <person name="Vollmers J."/>
            <person name="Rivas-Marin E."/>
            <person name="Kohn T."/>
            <person name="Peeters S.H."/>
            <person name="Heuer A."/>
            <person name="Rast P."/>
            <person name="Oberbeckmann S."/>
            <person name="Bunk B."/>
            <person name="Jeske O."/>
            <person name="Meyerdierks A."/>
            <person name="Storesund J.E."/>
            <person name="Kallscheuer N."/>
            <person name="Luecker S."/>
            <person name="Lage O.M."/>
            <person name="Pohl T."/>
            <person name="Merkel B.J."/>
            <person name="Hornburger P."/>
            <person name="Mueller R.-W."/>
            <person name="Bruemmer F."/>
            <person name="Labrenz M."/>
            <person name="Spormann A.M."/>
            <person name="Op den Camp H."/>
            <person name="Overmann J."/>
            <person name="Amann R."/>
            <person name="Jetten M.S.M."/>
            <person name="Mascher T."/>
            <person name="Medema M.H."/>
            <person name="Devos D.P."/>
            <person name="Kaster A.-K."/>
            <person name="Ovreas L."/>
            <person name="Rohde M."/>
            <person name="Galperin M.Y."/>
            <person name="Jogler C."/>
        </authorList>
    </citation>
    <scope>NUCLEOTIDE SEQUENCE [LARGE SCALE GENOMIC DNA]</scope>
    <source>
        <strain evidence="4 5">Pan181</strain>
    </source>
</reference>
<dbReference type="Pfam" id="PF12850">
    <property type="entry name" value="Metallophos_2"/>
    <property type="match status" value="1"/>
</dbReference>
<dbReference type="Proteomes" id="UP000315750">
    <property type="component" value="Chromosome"/>
</dbReference>
<dbReference type="RefSeq" id="WP_145246400.1">
    <property type="nucleotide sequence ID" value="NZ_CP036278.1"/>
</dbReference>
<comment type="similarity">
    <text evidence="1 2">Belongs to the metallophosphoesterase superfamily. YfcE family.</text>
</comment>
<evidence type="ECO:0000313" key="5">
    <source>
        <dbReference type="Proteomes" id="UP000315750"/>
    </source>
</evidence>
<evidence type="ECO:0000259" key="3">
    <source>
        <dbReference type="Pfam" id="PF12850"/>
    </source>
</evidence>
<dbReference type="SUPFAM" id="SSF56300">
    <property type="entry name" value="Metallo-dependent phosphatases"/>
    <property type="match status" value="1"/>
</dbReference>
<sequence>MLIGVVSDTHDQLERTRQAIDLLIGLEAELLVHCGDITSRAIVEICAELPLYFVFGNHDSDNVPELVQAADDYSACSLAWGGMIQAAGREIGVAHGHLRSDLRPIIESQPDYLLTGHFHEHADWMQGDIRRVCPGALHRADPFTLATIDLTRDEVRFHQLN</sequence>
<evidence type="ECO:0000313" key="4">
    <source>
        <dbReference type="EMBL" id="QDU55555.1"/>
    </source>
</evidence>
<dbReference type="InterPro" id="IPR024654">
    <property type="entry name" value="Calcineurin-like_PHP_lpxH"/>
</dbReference>
<name>A0A518ALE8_9BACT</name>
<keyword evidence="2" id="KW-0479">Metal-binding</keyword>
<dbReference type="InterPro" id="IPR029052">
    <property type="entry name" value="Metallo-depent_PP-like"/>
</dbReference>
<dbReference type="Gene3D" id="3.60.21.10">
    <property type="match status" value="1"/>
</dbReference>
<dbReference type="GO" id="GO:0016787">
    <property type="term" value="F:hydrolase activity"/>
    <property type="evidence" value="ECO:0007669"/>
    <property type="project" value="UniProtKB-UniRule"/>
</dbReference>
<dbReference type="PANTHER" id="PTHR43165:SF1">
    <property type="entry name" value="PHOSPHODIESTERASE MJ0936"/>
    <property type="match status" value="1"/>
</dbReference>
<comment type="cofactor">
    <cofactor evidence="2">
        <name>a divalent metal cation</name>
        <dbReference type="ChEBI" id="CHEBI:60240"/>
    </cofactor>
</comment>
<feature type="domain" description="Calcineurin-like phosphoesterase" evidence="3">
    <location>
        <begin position="1"/>
        <end position="151"/>
    </location>
</feature>
<dbReference type="NCBIfam" id="TIGR00040">
    <property type="entry name" value="yfcE"/>
    <property type="match status" value="1"/>
</dbReference>
<evidence type="ECO:0000256" key="1">
    <source>
        <dbReference type="ARBA" id="ARBA00008950"/>
    </source>
</evidence>
<evidence type="ECO:0000256" key="2">
    <source>
        <dbReference type="RuleBase" id="RU362039"/>
    </source>
</evidence>
<dbReference type="EMBL" id="CP036278">
    <property type="protein sequence ID" value="QDU55555.1"/>
    <property type="molecule type" value="Genomic_DNA"/>
</dbReference>
<dbReference type="KEGG" id="amuc:Pan181_17470"/>
<dbReference type="OrthoDB" id="9800565at2"/>
<dbReference type="AlphaFoldDB" id="A0A518ALE8"/>
<gene>
    <name evidence="4" type="ORF">Pan181_17470</name>
</gene>
<protein>
    <recommendedName>
        <fullName evidence="2">Phosphoesterase</fullName>
        <ecNumber evidence="2">3.1.4.-</ecNumber>
    </recommendedName>
</protein>